<evidence type="ECO:0000256" key="1">
    <source>
        <dbReference type="SAM" id="MobiDB-lite"/>
    </source>
</evidence>
<proteinExistence type="predicted"/>
<comment type="caution">
    <text evidence="2">The sequence shown here is derived from an EMBL/GenBank/DDBJ whole genome shotgun (WGS) entry which is preliminary data.</text>
</comment>
<accession>A0ABQ8QXL6</accession>
<dbReference type="Proteomes" id="UP001152024">
    <property type="component" value="Unassembled WGS sequence"/>
</dbReference>
<keyword evidence="3" id="KW-1185">Reference proteome</keyword>
<protein>
    <submittedName>
        <fullName evidence="2">Uncharacterized protein</fullName>
    </submittedName>
</protein>
<organism evidence="2 3">
    <name type="scientific">Fusarium equiseti</name>
    <name type="common">Fusarium scirpi</name>
    <dbReference type="NCBI Taxonomy" id="61235"/>
    <lineage>
        <taxon>Eukaryota</taxon>
        <taxon>Fungi</taxon>
        <taxon>Dikarya</taxon>
        <taxon>Ascomycota</taxon>
        <taxon>Pezizomycotina</taxon>
        <taxon>Sordariomycetes</taxon>
        <taxon>Hypocreomycetidae</taxon>
        <taxon>Hypocreales</taxon>
        <taxon>Nectriaceae</taxon>
        <taxon>Fusarium</taxon>
        <taxon>Fusarium incarnatum-equiseti species complex</taxon>
    </lineage>
</organism>
<dbReference type="EMBL" id="JAOQBH010000031">
    <property type="protein sequence ID" value="KAJ4112472.1"/>
    <property type="molecule type" value="Genomic_DNA"/>
</dbReference>
<name>A0ABQ8QXL6_FUSEQ</name>
<reference evidence="2" key="1">
    <citation type="submission" date="2022-09" db="EMBL/GenBank/DDBJ databases">
        <title>Fusarium specimens isolated from Avocado Roots.</title>
        <authorList>
            <person name="Stajich J."/>
            <person name="Roper C."/>
            <person name="Heimlech-Rivalta G."/>
        </authorList>
    </citation>
    <scope>NUCLEOTIDE SEQUENCE</scope>
    <source>
        <strain evidence="2">CF00095</strain>
    </source>
</reference>
<gene>
    <name evidence="2" type="ORF">NW768_011636</name>
</gene>
<evidence type="ECO:0000313" key="2">
    <source>
        <dbReference type="EMBL" id="KAJ4112472.1"/>
    </source>
</evidence>
<feature type="region of interest" description="Disordered" evidence="1">
    <location>
        <begin position="72"/>
        <end position="97"/>
    </location>
</feature>
<sequence>MKHPPPRRFIVTDPPQTKEQLPARSRLSTKLRSLRRVPHYALPPRRSMHEAWHDGPSPCRTQLNGATRPLAARVRQPPPPLRDSQLSPEHSGTGHIFSFESDTTFSIAWGIR</sequence>
<feature type="region of interest" description="Disordered" evidence="1">
    <location>
        <begin position="1"/>
        <end position="23"/>
    </location>
</feature>
<evidence type="ECO:0000313" key="3">
    <source>
        <dbReference type="Proteomes" id="UP001152024"/>
    </source>
</evidence>